<dbReference type="Proteomes" id="UP001239994">
    <property type="component" value="Unassembled WGS sequence"/>
</dbReference>
<protein>
    <recommendedName>
        <fullName evidence="1">NHR domain-containing protein</fullName>
    </recommendedName>
</protein>
<dbReference type="Gene3D" id="2.60.120.920">
    <property type="match status" value="1"/>
</dbReference>
<keyword evidence="3" id="KW-1185">Reference proteome</keyword>
<proteinExistence type="predicted"/>
<dbReference type="PANTHER" id="PTHR12429">
    <property type="entry name" value="NEURALIZED"/>
    <property type="match status" value="1"/>
</dbReference>
<dbReference type="GO" id="GO:0070086">
    <property type="term" value="P:ubiquitin-dependent endocytosis"/>
    <property type="evidence" value="ECO:0007669"/>
    <property type="project" value="TreeGrafter"/>
</dbReference>
<dbReference type="GO" id="GO:0061630">
    <property type="term" value="F:ubiquitin protein ligase activity"/>
    <property type="evidence" value="ECO:0007669"/>
    <property type="project" value="TreeGrafter"/>
</dbReference>
<dbReference type="InterPro" id="IPR037962">
    <property type="entry name" value="Neuralized"/>
</dbReference>
<gene>
    <name evidence="2" type="ORF">P4O66_017346</name>
</gene>
<dbReference type="EMBL" id="JAROKS010000024">
    <property type="protein sequence ID" value="KAK1786969.1"/>
    <property type="molecule type" value="Genomic_DNA"/>
</dbReference>
<sequence length="174" mass="19273">RPVRIQEKVCLRIERAVVGWHGALRIGFTSVAPGSRTLPSLAIPDLTASEGYWAIPVPEHQCLPGSALRFWVCRSGCLRVQTGDGVTHMTRTEVNTHKPIWAMIDVYGQTNAILLIGSEKKGLFSTRRSCPVLTIDATEVSCGYDVLPTEMMSQKYPEEQAQTFPFCHNNGENT</sequence>
<comment type="caution">
    <text evidence="2">The sequence shown here is derived from an EMBL/GenBank/DDBJ whole genome shotgun (WGS) entry which is preliminary data.</text>
</comment>
<dbReference type="GO" id="GO:0005769">
    <property type="term" value="C:early endosome"/>
    <property type="evidence" value="ECO:0007669"/>
    <property type="project" value="TreeGrafter"/>
</dbReference>
<feature type="non-terminal residue" evidence="2">
    <location>
        <position position="174"/>
    </location>
</feature>
<dbReference type="InterPro" id="IPR006573">
    <property type="entry name" value="NHR_dom"/>
</dbReference>
<dbReference type="Pfam" id="PF07177">
    <property type="entry name" value="Neuralized"/>
    <property type="match status" value="1"/>
</dbReference>
<dbReference type="SMART" id="SM00588">
    <property type="entry name" value="NEUZ"/>
    <property type="match status" value="1"/>
</dbReference>
<dbReference type="PANTHER" id="PTHR12429:SF36">
    <property type="entry name" value="E3 UBIQUITIN-PROTEIN LIGASE NEURL3"/>
    <property type="match status" value="1"/>
</dbReference>
<organism evidence="2 3">
    <name type="scientific">Electrophorus voltai</name>
    <dbReference type="NCBI Taxonomy" id="2609070"/>
    <lineage>
        <taxon>Eukaryota</taxon>
        <taxon>Metazoa</taxon>
        <taxon>Chordata</taxon>
        <taxon>Craniata</taxon>
        <taxon>Vertebrata</taxon>
        <taxon>Euteleostomi</taxon>
        <taxon>Actinopterygii</taxon>
        <taxon>Neopterygii</taxon>
        <taxon>Teleostei</taxon>
        <taxon>Ostariophysi</taxon>
        <taxon>Gymnotiformes</taxon>
        <taxon>Gymnotoidei</taxon>
        <taxon>Gymnotidae</taxon>
        <taxon>Electrophorus</taxon>
    </lineage>
</organism>
<accession>A0AAD8YW49</accession>
<dbReference type="PROSITE" id="PS51065">
    <property type="entry name" value="NHR"/>
    <property type="match status" value="1"/>
</dbReference>
<reference evidence="2" key="1">
    <citation type="submission" date="2023-03" db="EMBL/GenBank/DDBJ databases">
        <title>Electrophorus voltai genome.</title>
        <authorList>
            <person name="Bian C."/>
        </authorList>
    </citation>
    <scope>NUCLEOTIDE SEQUENCE</scope>
    <source>
        <strain evidence="2">CB-2022</strain>
        <tissue evidence="2">Muscle</tissue>
    </source>
</reference>
<feature type="domain" description="NHR" evidence="1">
    <location>
        <begin position="1"/>
        <end position="118"/>
    </location>
</feature>
<evidence type="ECO:0000259" key="1">
    <source>
        <dbReference type="PROSITE" id="PS51065"/>
    </source>
</evidence>
<evidence type="ECO:0000313" key="2">
    <source>
        <dbReference type="EMBL" id="KAK1786969.1"/>
    </source>
</evidence>
<feature type="non-terminal residue" evidence="2">
    <location>
        <position position="1"/>
    </location>
</feature>
<dbReference type="InterPro" id="IPR043136">
    <property type="entry name" value="B30.2/SPRY_sf"/>
</dbReference>
<evidence type="ECO:0000313" key="3">
    <source>
        <dbReference type="Proteomes" id="UP001239994"/>
    </source>
</evidence>
<dbReference type="AlphaFoldDB" id="A0AAD8YW49"/>
<name>A0AAD8YW49_9TELE</name>